<evidence type="ECO:0000259" key="3">
    <source>
        <dbReference type="Pfam" id="PF13087"/>
    </source>
</evidence>
<evidence type="ECO:0000259" key="2">
    <source>
        <dbReference type="Pfam" id="PF13086"/>
    </source>
</evidence>
<dbReference type="PANTHER" id="PTHR10887">
    <property type="entry name" value="DNA2/NAM7 HELICASE FAMILY"/>
    <property type="match status" value="1"/>
</dbReference>
<dbReference type="Proteomes" id="UP000596742">
    <property type="component" value="Unassembled WGS sequence"/>
</dbReference>
<dbReference type="Pfam" id="PF13086">
    <property type="entry name" value="AAA_11"/>
    <property type="match status" value="1"/>
</dbReference>
<dbReference type="CDD" id="cd18808">
    <property type="entry name" value="SF1_C_Upf1"/>
    <property type="match status" value="1"/>
</dbReference>
<dbReference type="GO" id="GO:0004386">
    <property type="term" value="F:helicase activity"/>
    <property type="evidence" value="ECO:0007669"/>
    <property type="project" value="InterPro"/>
</dbReference>
<dbReference type="Pfam" id="PF13087">
    <property type="entry name" value="AAA_12"/>
    <property type="match status" value="1"/>
</dbReference>
<evidence type="ECO:0000259" key="4">
    <source>
        <dbReference type="Pfam" id="PF25396"/>
    </source>
</evidence>
<evidence type="ECO:0000313" key="5">
    <source>
        <dbReference type="EMBL" id="VDI20425.1"/>
    </source>
</evidence>
<reference evidence="5" key="1">
    <citation type="submission" date="2018-11" db="EMBL/GenBank/DDBJ databases">
        <authorList>
            <person name="Alioto T."/>
            <person name="Alioto T."/>
        </authorList>
    </citation>
    <scope>NUCLEOTIDE SEQUENCE</scope>
</reference>
<sequence length="2476" mass="286222">MAVCSPGMDITVDYLRHMCISNLEDEKILEFLSTSSSELHQFTSSAVLTNEATEILLHLVACASRVELQSSRQKVLQLLQTLTESPILNNSGAKLLIMNSTSCKNYHSYQCLLVDFLTVLQKLNVTIPSALDTPQKIGLVTLLQKQIKGYEDLKNKQQLQEDIDELQSCLIRKLTERAEIARNVKNSKKEIISEDKLKPPDDFRCLSVMPEEDDMLYQTIFLRRNKAKGGYNDLDHYLDVQFRLYREDCIIPLREVYEEFITKDKENQRFRLESGRIYRDVIIQRTTSTSLDHGEVFIIQLDDEHRQRIRWNNSKRLIFGSVLLLSFDRFKSLLFALVSDSKPDEMRKTGSFKIKIFKTRPNQQIPRENPGILLEATSAYFEAYHHVLTALQSIEEDTLPFQQYIVHCNSSVDMPNYLAIDPDVRFDLRSILSITQSKNELSESLEEDLDDLLVALTKHVQKSAIKEKKIEKPDVEKHMIKVTDQNRWPSAEELGMDESQKAAYISALTKEFVLIQGPPGTGKTYIGLQIAKTLLHNKDKWKKTRNNDHDGERTEKKQCILIVCYTNHALDQFVEGIIRFIPERELNNDIPAVIRIGNQSKNPAVDKYSIKNQRYKVPKRRHAHDVIEAADRTKNTVLSTRAIMKIIQGKDIVLNFQQLKPFMLEHHILNFQEDPPNDWLDWIHVSPKSWFYEVQRKRSQKKRRQKPTKTVVKANSQQPLLNIMTEAEYEYHERSLDENVECSLNVNLIGIDVNNQLSEILTDVQDQSCQEILQEEAGVVLNELKSGITANDDLIERTEDLWTLSLENRWKLYRYWLLQYVEYLKEKLQTKENEFNRIFEDYKKARAELDEEILRQASVIAMTTTGAAKYHELLMKIGPQITIIEEAAEVPEAHIVTAINPACEHLILIGDHKQLEPKPAVRELATRFNLSISLFERMLNNGLEYDCLQRQHRMRPEISELVRHMYPKLYDNSNVLEYENVRGIRQNLFFINHEHHEQYNADGKSFTNEHEAEYVKELCTYLLKQGYKRKEITILAAYTGQMFLIRSKMPRAQFEGINISVLDNYQGEENEIILLSLVRNNENGDIGFLRRENRICVALSRAKKGLYIIGNSGTLTKDSKEWRTVVHKIKSNNQTDTNHAYPRPDCGTSFGKALPLYCQNHPKEEGVRAELPADFARAPEGGCELVCEFRLECGHVCCLRCHPYDKDHTRYECRKTCPHVCKESHKCKRHCHFPESCDCEVIIERTLECLHTAKLKCHIDPSEYNCLVEVQRTLKCDHNVILKCHINYDNFICRRTVTCTRKECGHEYKRKCYDLSFERINKCEIKVEKTLKCGHIDIIQCYRSKSNLPFACTQQCQKLCDNNHICDRVCHFSNKCHCMVKINKTLPRCGHNVLIACSKEVDQMTNCTEEIEFTLKICGHHTQISCSEKHKIETAEPSKRELYEKQTKCSEMIQVDLPHCGHTKLAECWKSIEIKETDKGTMLDDIQDIYDLKCLKEVVFNLECGHLTTTICYKKLAYEQESELMQTEGNAGIECETMVDLDLVCGHRMVVKCFERFCYENMRKQFSSSVVLARTFTNIKCTSMVDIGLRCGHMGRTVCWKKEQQTGNNIYELDVNCQELIEIRIGQCGHTKTVQCYQRHTHSECHKKSLYMYPKCGHERYFECCQHPDMQKLQLKAAMAQKRREMGRRYNYREEVEFKIPLCEHLLDKQLSCGHKIIVKCGMSDNAVCNQNCEQILICGHSCTSTCTICSVNITHKECMRKCEECDRPLCLKDCENKLTCGHKCPGFCSEPCPVSCKECDAVNFYEVNEGIKTVTIKECGHSFGYKYLDNHMEETANELTSQCPGCERVFNWHPRYDKILKRKKLLTEELKKNFQKITKQSNYTFPLCDSKIVQQFHNYIGSFNTYVQIISYIARDRNNVQIKSVQAYAENILKAMRRTTSKCLQNWIDVSDAIFCLHVKWMLQIVKSNEKLLERKFNGKNITLNQDEHECAYSHDIPKGNKYSSTEFKDIKTSESDVKGKKGDVEDTKSEVIDLSTMFGEKSIVCLNQKSNEIGCDGDTSTNQKVEEIPNTEVEECLTGLEMVKMIEDKMRNNKKSEVKRLLNIIIPFMRDEPHFTEAMQYPQLASVTAIGVHEKDWKICKQGHLTSILIHQNCYTCSDASSSKVPAESKEGVLWKTHFQPLTENSEWNRYNQGHGNLIGAQQNRNKRNKSNKNRMPDTFEKDTKLTNTQEVRTYLQGSNRSADNLTLQDYIHPNAAGSSYRGNNRGRGRGRSKKNQQPVEVPGRSFHTRRAGYQGYDTDFNPPVVRPQRGHRATNFMESNFARSTEGRGTDHNGIWQRNAVPHPDQIVPHHVQVAGHTEMWQRNSAPDREQGVPHHDLVAGHDGIWQRNSVPYQEQITGTFEINMKQNMINNEPIVNNMPLGGGFGRPKYDPGSYDSLHDRGGYRGAWGYRRGDRGVPRGGWGYRRGGRGNIN</sequence>
<feature type="region of interest" description="Disordered" evidence="1">
    <location>
        <begin position="2198"/>
        <end position="2231"/>
    </location>
</feature>
<dbReference type="InterPro" id="IPR041679">
    <property type="entry name" value="DNA2/NAM7-like_C"/>
</dbReference>
<dbReference type="InterPro" id="IPR045055">
    <property type="entry name" value="DNA2/NAM7-like"/>
</dbReference>
<accession>A0A8B6DKI1</accession>
<proteinExistence type="predicted"/>
<feature type="compositionally biased region" description="Basic residues" evidence="1">
    <location>
        <begin position="2267"/>
        <end position="2277"/>
    </location>
</feature>
<dbReference type="EMBL" id="UYJE01003581">
    <property type="protein sequence ID" value="VDI20425.1"/>
    <property type="molecule type" value="Genomic_DNA"/>
</dbReference>
<dbReference type="GO" id="GO:0031380">
    <property type="term" value="C:nuclear RNA-directed RNA polymerase complex"/>
    <property type="evidence" value="ECO:0007669"/>
    <property type="project" value="TreeGrafter"/>
</dbReference>
<feature type="domain" description="DNA2/NAM7 helicase helicase" evidence="2">
    <location>
        <begin position="496"/>
        <end position="917"/>
    </location>
</feature>
<evidence type="ECO:0008006" key="7">
    <source>
        <dbReference type="Google" id="ProtNLM"/>
    </source>
</evidence>
<feature type="region of interest" description="Disordered" evidence="1">
    <location>
        <begin position="2256"/>
        <end position="2286"/>
    </location>
</feature>
<dbReference type="FunFam" id="3.40.50.300:FF:000742">
    <property type="entry name" value="NFX1-type zinc finger-containing protein 1"/>
    <property type="match status" value="1"/>
</dbReference>
<dbReference type="InterPro" id="IPR047187">
    <property type="entry name" value="SF1_C_Upf1"/>
</dbReference>
<dbReference type="InterPro" id="IPR027417">
    <property type="entry name" value="P-loop_NTPase"/>
</dbReference>
<dbReference type="GO" id="GO:0031048">
    <property type="term" value="P:regulatory ncRNA-mediated heterochromatin formation"/>
    <property type="evidence" value="ECO:0007669"/>
    <property type="project" value="TreeGrafter"/>
</dbReference>
<dbReference type="OrthoDB" id="6098960at2759"/>
<organism evidence="5 6">
    <name type="scientific">Mytilus galloprovincialis</name>
    <name type="common">Mediterranean mussel</name>
    <dbReference type="NCBI Taxonomy" id="29158"/>
    <lineage>
        <taxon>Eukaryota</taxon>
        <taxon>Metazoa</taxon>
        <taxon>Spiralia</taxon>
        <taxon>Lophotrochozoa</taxon>
        <taxon>Mollusca</taxon>
        <taxon>Bivalvia</taxon>
        <taxon>Autobranchia</taxon>
        <taxon>Pteriomorphia</taxon>
        <taxon>Mytilida</taxon>
        <taxon>Mytiloidea</taxon>
        <taxon>Mytilidae</taxon>
        <taxon>Mytilinae</taxon>
        <taxon>Mytilus</taxon>
    </lineage>
</organism>
<dbReference type="Pfam" id="PF25396">
    <property type="entry name" value="ZNFX1"/>
    <property type="match status" value="1"/>
</dbReference>
<comment type="caution">
    <text evidence="5">The sequence shown here is derived from an EMBL/GenBank/DDBJ whole genome shotgun (WGS) entry which is preliminary data.</text>
</comment>
<dbReference type="PANTHER" id="PTHR10887:SF341">
    <property type="entry name" value="NFX1-TYPE ZINC FINGER-CONTAINING PROTEIN 1"/>
    <property type="match status" value="1"/>
</dbReference>
<dbReference type="InterPro" id="IPR041677">
    <property type="entry name" value="DNA2/NAM7_AAA_11"/>
</dbReference>
<dbReference type="Gene3D" id="3.40.50.300">
    <property type="entry name" value="P-loop containing nucleotide triphosphate hydrolases"/>
    <property type="match status" value="3"/>
</dbReference>
<protein>
    <recommendedName>
        <fullName evidence="7">NFX1-type zinc finger-containing protein 1</fullName>
    </recommendedName>
</protein>
<feature type="domain" description="ZNFX1" evidence="4">
    <location>
        <begin position="272"/>
        <end position="376"/>
    </location>
</feature>
<evidence type="ECO:0000256" key="1">
    <source>
        <dbReference type="SAM" id="MobiDB-lite"/>
    </source>
</evidence>
<gene>
    <name evidence="5" type="ORF">MGAL_10B047350</name>
</gene>
<feature type="domain" description="DNA2/NAM7 helicase-like C-terminal" evidence="3">
    <location>
        <begin position="931"/>
        <end position="1112"/>
    </location>
</feature>
<evidence type="ECO:0000313" key="6">
    <source>
        <dbReference type="Proteomes" id="UP000596742"/>
    </source>
</evidence>
<dbReference type="SUPFAM" id="SSF52540">
    <property type="entry name" value="P-loop containing nucleoside triphosphate hydrolases"/>
    <property type="match status" value="1"/>
</dbReference>
<feature type="compositionally biased region" description="Basic and acidic residues" evidence="1">
    <location>
        <begin position="2217"/>
        <end position="2227"/>
    </location>
</feature>
<keyword evidence="6" id="KW-1185">Reference proteome</keyword>
<dbReference type="InterPro" id="IPR057373">
    <property type="entry name" value="ZNFX1"/>
</dbReference>
<name>A0A8B6DKI1_MYTGA</name>